<dbReference type="Pfam" id="PF06993">
    <property type="entry name" value="DUF1304"/>
    <property type="match status" value="1"/>
</dbReference>
<feature type="transmembrane region" description="Helical" evidence="1">
    <location>
        <begin position="54"/>
        <end position="70"/>
    </location>
</feature>
<protein>
    <submittedName>
        <fullName evidence="5">DUF1304 domain-containing protein</fullName>
    </submittedName>
    <submittedName>
        <fullName evidence="4">Putative membrane protein</fullName>
    </submittedName>
</protein>
<reference evidence="2 8" key="2">
    <citation type="submission" date="2017-04" db="EMBL/GenBank/DDBJ databases">
        <title>Weissella cibaria strain m2 complete genome.</title>
        <authorList>
            <person name="Pan Q."/>
            <person name="Tan M."/>
            <person name="Yao F."/>
            <person name="Su S."/>
        </authorList>
    </citation>
    <scope>NUCLEOTIDE SEQUENCE [LARGE SCALE GENOMIC DNA]</scope>
    <source>
        <strain evidence="2 8">M2</strain>
    </source>
</reference>
<dbReference type="Proteomes" id="UP000032287">
    <property type="component" value="Unassembled WGS sequence"/>
</dbReference>
<dbReference type="EMBL" id="VNHC01000002">
    <property type="protein sequence ID" value="TVV26850.1"/>
    <property type="molecule type" value="Genomic_DNA"/>
</dbReference>
<dbReference type="KEGG" id="wcb:AO080_11295"/>
<evidence type="ECO:0000313" key="5">
    <source>
        <dbReference type="EMBL" id="TVV26850.1"/>
    </source>
</evidence>
<gene>
    <name evidence="4" type="ORF">ab3b_02095</name>
    <name evidence="2" type="ORF">B6254_0460</name>
    <name evidence="5" type="ORF">FO435_02580</name>
    <name evidence="3" type="ORF">QX99_02296</name>
</gene>
<evidence type="ECO:0000313" key="3">
    <source>
        <dbReference type="EMBL" id="KIU19011.1"/>
    </source>
</evidence>
<dbReference type="RefSeq" id="WP_010371001.1">
    <property type="nucleotide sequence ID" value="NZ_BJEF01000007.1"/>
</dbReference>
<dbReference type="Proteomes" id="UP000244870">
    <property type="component" value="Chromosome"/>
</dbReference>
<evidence type="ECO:0000313" key="2">
    <source>
        <dbReference type="EMBL" id="AWF94881.1"/>
    </source>
</evidence>
<evidence type="ECO:0000313" key="6">
    <source>
        <dbReference type="Proteomes" id="UP000032287"/>
    </source>
</evidence>
<evidence type="ECO:0000313" key="8">
    <source>
        <dbReference type="Proteomes" id="UP000244870"/>
    </source>
</evidence>
<evidence type="ECO:0000313" key="9">
    <source>
        <dbReference type="Proteomes" id="UP000320012"/>
    </source>
</evidence>
<organism evidence="4 7">
    <name type="scientific">Weissella cibaria</name>
    <dbReference type="NCBI Taxonomy" id="137591"/>
    <lineage>
        <taxon>Bacteria</taxon>
        <taxon>Bacillati</taxon>
        <taxon>Bacillota</taxon>
        <taxon>Bacilli</taxon>
        <taxon>Lactobacillales</taxon>
        <taxon>Lactobacillaceae</taxon>
        <taxon>Weissella</taxon>
    </lineage>
</organism>
<dbReference type="EMBL" id="JWHT01000055">
    <property type="protein sequence ID" value="KIU20866.1"/>
    <property type="molecule type" value="Genomic_DNA"/>
</dbReference>
<dbReference type="GeneID" id="66962986"/>
<keyword evidence="6" id="KW-1185">Reference proteome</keyword>
<dbReference type="PATRIC" id="fig|137591.24.peg.2038"/>
<sequence>MIGIILTVLVALEALYIMGLEMFGSPKKQAETFELEEEFTKVPEVRSLLGNQGIYNGMLGVLILLTMVVLNGAAEMTMLKLFMAYIIVVAIYGSMTAAKKIILVQGLPAALALLALILHI</sequence>
<proteinExistence type="predicted"/>
<keyword evidence="1" id="KW-0472">Membrane</keyword>
<dbReference type="AlphaFoldDB" id="A0A0D1JPI1"/>
<keyword evidence="1" id="KW-0812">Transmembrane</keyword>
<feature type="transmembrane region" description="Helical" evidence="1">
    <location>
        <begin position="101"/>
        <end position="118"/>
    </location>
</feature>
<name>A0A0D1JPI1_9LACO</name>
<dbReference type="EMBL" id="JWHU01000043">
    <property type="protein sequence ID" value="KIU19011.1"/>
    <property type="molecule type" value="Genomic_DNA"/>
</dbReference>
<dbReference type="Proteomes" id="UP000032289">
    <property type="component" value="Unassembled WGS sequence"/>
</dbReference>
<dbReference type="Proteomes" id="UP000320012">
    <property type="component" value="Unassembled WGS sequence"/>
</dbReference>
<dbReference type="EMBL" id="CP020928">
    <property type="protein sequence ID" value="AWF94881.1"/>
    <property type="molecule type" value="Genomic_DNA"/>
</dbReference>
<dbReference type="PANTHER" id="PTHR38446:SF1">
    <property type="entry name" value="BLL0914 PROTEIN"/>
    <property type="match status" value="1"/>
</dbReference>
<evidence type="ECO:0000313" key="7">
    <source>
        <dbReference type="Proteomes" id="UP000032289"/>
    </source>
</evidence>
<dbReference type="InterPro" id="IPR009732">
    <property type="entry name" value="DUF1304"/>
</dbReference>
<evidence type="ECO:0000313" key="4">
    <source>
        <dbReference type="EMBL" id="KIU20866.1"/>
    </source>
</evidence>
<reference evidence="6 7" key="1">
    <citation type="journal article" date="2015" name="Microbiology (Mosc.)">
        <title>Genomics of the Weissella cibaria species with an examination of its metabolic traits.</title>
        <authorList>
            <person name="Lynch K.M."/>
            <person name="Lucid A."/>
            <person name="Arendt E.K."/>
            <person name="Sleator R.D."/>
            <person name="Lucey B."/>
            <person name="Coffey A."/>
        </authorList>
    </citation>
    <scope>NUCLEOTIDE SEQUENCE [LARGE SCALE GENOMIC DNA]</scope>
    <source>
        <strain evidence="4 7">AB3b</strain>
        <strain evidence="3 6">MG1</strain>
    </source>
</reference>
<dbReference type="PANTHER" id="PTHR38446">
    <property type="entry name" value="BLL0914 PROTEIN"/>
    <property type="match status" value="1"/>
</dbReference>
<dbReference type="OrthoDB" id="9803832at2"/>
<feature type="transmembrane region" description="Helical" evidence="1">
    <location>
        <begin position="77"/>
        <end position="95"/>
    </location>
</feature>
<accession>A0A0D1JPI1</accession>
<dbReference type="eggNOG" id="COG3759">
    <property type="taxonomic scope" value="Bacteria"/>
</dbReference>
<reference evidence="5 9" key="3">
    <citation type="submission" date="2019-07" db="EMBL/GenBank/DDBJ databases">
        <title>Genome sequence of Weissella cibaria GK1.</title>
        <authorList>
            <person name="Choi H.-J."/>
        </authorList>
    </citation>
    <scope>NUCLEOTIDE SEQUENCE [LARGE SCALE GENOMIC DNA]</scope>
    <source>
        <strain evidence="5 9">GK1</strain>
    </source>
</reference>
<evidence type="ECO:0000256" key="1">
    <source>
        <dbReference type="SAM" id="Phobius"/>
    </source>
</evidence>
<keyword evidence="1" id="KW-1133">Transmembrane helix</keyword>